<dbReference type="Proteomes" id="UP001235939">
    <property type="component" value="Chromosome 01"/>
</dbReference>
<keyword evidence="2" id="KW-1185">Reference proteome</keyword>
<gene>
    <name evidence="1" type="ORF">LAZ67_1006974</name>
</gene>
<name>A0ABY6K2K4_9ARAC</name>
<proteinExistence type="predicted"/>
<organism evidence="1 2">
    <name type="scientific">Cordylochernes scorpioides</name>
    <dbReference type="NCBI Taxonomy" id="51811"/>
    <lineage>
        <taxon>Eukaryota</taxon>
        <taxon>Metazoa</taxon>
        <taxon>Ecdysozoa</taxon>
        <taxon>Arthropoda</taxon>
        <taxon>Chelicerata</taxon>
        <taxon>Arachnida</taxon>
        <taxon>Pseudoscorpiones</taxon>
        <taxon>Cheliferoidea</taxon>
        <taxon>Chernetidae</taxon>
        <taxon>Cordylochernes</taxon>
    </lineage>
</organism>
<evidence type="ECO:0000313" key="1">
    <source>
        <dbReference type="EMBL" id="UYV61892.1"/>
    </source>
</evidence>
<evidence type="ECO:0000313" key="2">
    <source>
        <dbReference type="Proteomes" id="UP001235939"/>
    </source>
</evidence>
<dbReference type="EMBL" id="CP092863">
    <property type="protein sequence ID" value="UYV61892.1"/>
    <property type="molecule type" value="Genomic_DNA"/>
</dbReference>
<accession>A0ABY6K2K4</accession>
<sequence>MINSFVIWWLEGFLRSNGQIGYKTIKEGQMIKLYVHQQLAHINVLPYQITASLTNNSTKPRYELLATTHITRPCGSTSKHYLRLGNFDDFKFGNWVFKKERSIMPRRKQRSSFDQVSEFDRGRIVAYRDCRLSFREIGSRVGRNQTTILRICDP</sequence>
<protein>
    <submittedName>
        <fullName evidence="1">Uncharacterized protein</fullName>
    </submittedName>
</protein>
<reference evidence="1 2" key="1">
    <citation type="submission" date="2022-01" db="EMBL/GenBank/DDBJ databases">
        <title>A chromosomal length assembly of Cordylochernes scorpioides.</title>
        <authorList>
            <person name="Zeh D."/>
            <person name="Zeh J."/>
        </authorList>
    </citation>
    <scope>NUCLEOTIDE SEQUENCE [LARGE SCALE GENOMIC DNA]</scope>
    <source>
        <strain evidence="1">IN4F17</strain>
        <tissue evidence="1">Whole Body</tissue>
    </source>
</reference>